<name>A0A0P6S8C8_9STRE</name>
<dbReference type="AlphaFoldDB" id="A0A0P6S8C8"/>
<accession>A0A0P6S8C8</accession>
<keyword evidence="5" id="KW-1185">Reference proteome</keyword>
<dbReference type="Pfam" id="PF03061">
    <property type="entry name" value="4HBT"/>
    <property type="match status" value="1"/>
</dbReference>
<dbReference type="SUPFAM" id="SSF54637">
    <property type="entry name" value="Thioesterase/thiol ester dehydrase-isomerase"/>
    <property type="match status" value="1"/>
</dbReference>
<evidence type="ECO:0000313" key="4">
    <source>
        <dbReference type="EMBL" id="KPJ22719.1"/>
    </source>
</evidence>
<evidence type="ECO:0000313" key="5">
    <source>
        <dbReference type="Proteomes" id="UP000049578"/>
    </source>
</evidence>
<gene>
    <name evidence="4" type="ORF">AKK44_03485</name>
</gene>
<dbReference type="NCBIfam" id="TIGR00369">
    <property type="entry name" value="unchar_dom_1"/>
    <property type="match status" value="1"/>
</dbReference>
<dbReference type="CDD" id="cd03443">
    <property type="entry name" value="PaaI_thioesterase"/>
    <property type="match status" value="1"/>
</dbReference>
<organism evidence="4 5">
    <name type="scientific">Streptococcus phocae</name>
    <dbReference type="NCBI Taxonomy" id="119224"/>
    <lineage>
        <taxon>Bacteria</taxon>
        <taxon>Bacillati</taxon>
        <taxon>Bacillota</taxon>
        <taxon>Bacilli</taxon>
        <taxon>Lactobacillales</taxon>
        <taxon>Streptococcaceae</taxon>
        <taxon>Streptococcus</taxon>
    </lineage>
</organism>
<dbReference type="InterPro" id="IPR029069">
    <property type="entry name" value="HotDog_dom_sf"/>
</dbReference>
<feature type="domain" description="Thioesterase" evidence="3">
    <location>
        <begin position="43"/>
        <end position="115"/>
    </location>
</feature>
<dbReference type="InterPro" id="IPR003736">
    <property type="entry name" value="PAAI_dom"/>
</dbReference>
<comment type="similarity">
    <text evidence="1">Belongs to the thioesterase PaaI family.</text>
</comment>
<dbReference type="GO" id="GO:0047617">
    <property type="term" value="F:fatty acyl-CoA hydrolase activity"/>
    <property type="evidence" value="ECO:0007669"/>
    <property type="project" value="InterPro"/>
</dbReference>
<dbReference type="Gene3D" id="3.10.129.10">
    <property type="entry name" value="Hotdog Thioesterase"/>
    <property type="match status" value="1"/>
</dbReference>
<protein>
    <recommendedName>
        <fullName evidence="3">Thioesterase domain-containing protein</fullName>
    </recommendedName>
</protein>
<dbReference type="InterPro" id="IPR006683">
    <property type="entry name" value="Thioestr_dom"/>
</dbReference>
<evidence type="ECO:0000256" key="1">
    <source>
        <dbReference type="ARBA" id="ARBA00008324"/>
    </source>
</evidence>
<reference evidence="4 5" key="1">
    <citation type="submission" date="2015-08" db="EMBL/GenBank/DDBJ databases">
        <title>Genome sequence of Streptococcus phocae subsp. phocae ATCC 51973T isolated from liver specimen obtained from seal.</title>
        <authorList>
            <person name="Avendano-Herrera R."/>
        </authorList>
    </citation>
    <scope>NUCLEOTIDE SEQUENCE [LARGE SCALE GENOMIC DNA]</scope>
    <source>
        <strain evidence="4 5">ATCC 51973</strain>
    </source>
</reference>
<dbReference type="InterPro" id="IPR039298">
    <property type="entry name" value="ACOT13"/>
</dbReference>
<dbReference type="STRING" id="119224.AKK44_03485"/>
<proteinExistence type="inferred from homology"/>
<dbReference type="PATRIC" id="fig|119224.3.peg.224"/>
<evidence type="ECO:0000259" key="3">
    <source>
        <dbReference type="Pfam" id="PF03061"/>
    </source>
</evidence>
<dbReference type="PANTHER" id="PTHR21660:SF1">
    <property type="entry name" value="ACYL-COENZYME A THIOESTERASE 13"/>
    <property type="match status" value="1"/>
</dbReference>
<sequence length="134" mass="14515">MTEIPNPITLDVVSAFENYTIDVFEHGHVILSTEVVESSLNYYGKTHGGYLFTLCDQVGGLVARSAGATAVTLQANIHYLKPGNLGERLFVEGNLIHGGRTTQMVEVTVTNKEGVALTKVSITMFIIGDKTTKK</sequence>
<comment type="caution">
    <text evidence="4">The sequence shown here is derived from an EMBL/GenBank/DDBJ whole genome shotgun (WGS) entry which is preliminary data.</text>
</comment>
<dbReference type="Proteomes" id="UP000049578">
    <property type="component" value="Unassembled WGS sequence"/>
</dbReference>
<dbReference type="EMBL" id="LHQM01000010">
    <property type="protein sequence ID" value="KPJ22719.1"/>
    <property type="molecule type" value="Genomic_DNA"/>
</dbReference>
<dbReference type="RefSeq" id="WP_054278530.1">
    <property type="nucleotide sequence ID" value="NZ_LHQM01000010.1"/>
</dbReference>
<keyword evidence="2" id="KW-0378">Hydrolase</keyword>
<evidence type="ECO:0000256" key="2">
    <source>
        <dbReference type="ARBA" id="ARBA00022801"/>
    </source>
</evidence>
<dbReference type="PANTHER" id="PTHR21660">
    <property type="entry name" value="THIOESTERASE SUPERFAMILY MEMBER-RELATED"/>
    <property type="match status" value="1"/>
</dbReference>